<dbReference type="Proteomes" id="UP000824596">
    <property type="component" value="Unassembled WGS sequence"/>
</dbReference>
<dbReference type="GO" id="GO:0005634">
    <property type="term" value="C:nucleus"/>
    <property type="evidence" value="ECO:0007669"/>
    <property type="project" value="UniProtKB-SubCell"/>
</dbReference>
<dbReference type="OrthoDB" id="433924at2759"/>
<dbReference type="PROSITE" id="PS50013">
    <property type="entry name" value="CHROMO_2"/>
    <property type="match status" value="1"/>
</dbReference>
<evidence type="ECO:0000256" key="4">
    <source>
        <dbReference type="SAM" id="MobiDB-lite"/>
    </source>
</evidence>
<evidence type="ECO:0000313" key="6">
    <source>
        <dbReference type="EMBL" id="KAH0957902.1"/>
    </source>
</evidence>
<sequence>MAPPSPGKTSVFLGRETLMDRDEVDKIRHSIELEADALAAATLRDWDGSSSDGEAIGSPAIEGAELEQQGSGRGSSNPQEPASPAPKRPRGRPRGRPRRTETPRVKGETRGRRRSSRIRSVAAPPASSPATPKLRPRETKKKAPAAAAATAGKEWEIERIVDSRIEAETLKHFYLVKWRGFDAKHNTWESKKNLDGCSDAIVAYERSMRTGS</sequence>
<dbReference type="EMBL" id="JAIZPD010000018">
    <property type="protein sequence ID" value="KAH0957902.1"/>
    <property type="molecule type" value="Genomic_DNA"/>
</dbReference>
<dbReference type="Pfam" id="PF00385">
    <property type="entry name" value="Chromo"/>
    <property type="match status" value="1"/>
</dbReference>
<dbReference type="InterPro" id="IPR000953">
    <property type="entry name" value="Chromo/chromo_shadow_dom"/>
</dbReference>
<comment type="caution">
    <text evidence="6">The sequence shown here is derived from an EMBL/GenBank/DDBJ whole genome shotgun (WGS) entry which is preliminary data.</text>
</comment>
<evidence type="ECO:0000256" key="1">
    <source>
        <dbReference type="ARBA" id="ARBA00004123"/>
    </source>
</evidence>
<feature type="compositionally biased region" description="Basic residues" evidence="4">
    <location>
        <begin position="87"/>
        <end position="97"/>
    </location>
</feature>
<dbReference type="InterPro" id="IPR016197">
    <property type="entry name" value="Chromo-like_dom_sf"/>
</dbReference>
<dbReference type="PROSITE" id="PS00598">
    <property type="entry name" value="CHROMO_1"/>
    <property type="match status" value="1"/>
</dbReference>
<keyword evidence="3" id="KW-0539">Nucleus</keyword>
<dbReference type="PANTHER" id="PTHR22812">
    <property type="entry name" value="CHROMOBOX PROTEIN"/>
    <property type="match status" value="1"/>
</dbReference>
<organism evidence="6 7">
    <name type="scientific">Hirsutella rhossiliensis</name>
    <dbReference type="NCBI Taxonomy" id="111463"/>
    <lineage>
        <taxon>Eukaryota</taxon>
        <taxon>Fungi</taxon>
        <taxon>Dikarya</taxon>
        <taxon>Ascomycota</taxon>
        <taxon>Pezizomycotina</taxon>
        <taxon>Sordariomycetes</taxon>
        <taxon>Hypocreomycetidae</taxon>
        <taxon>Hypocreales</taxon>
        <taxon>Ophiocordycipitaceae</taxon>
        <taxon>Hirsutella</taxon>
    </lineage>
</organism>
<feature type="compositionally biased region" description="Low complexity" evidence="4">
    <location>
        <begin position="118"/>
        <end position="132"/>
    </location>
</feature>
<dbReference type="Gene3D" id="2.40.50.40">
    <property type="match status" value="1"/>
</dbReference>
<dbReference type="InterPro" id="IPR023780">
    <property type="entry name" value="Chromo_domain"/>
</dbReference>
<feature type="compositionally biased region" description="Basic and acidic residues" evidence="4">
    <location>
        <begin position="98"/>
        <end position="110"/>
    </location>
</feature>
<evidence type="ECO:0000256" key="3">
    <source>
        <dbReference type="ARBA" id="ARBA00023242"/>
    </source>
</evidence>
<keyword evidence="7" id="KW-1185">Reference proteome</keyword>
<evidence type="ECO:0000313" key="7">
    <source>
        <dbReference type="Proteomes" id="UP000824596"/>
    </source>
</evidence>
<protein>
    <submittedName>
        <fullName evidence="6">Chromo (CHRromatin organization MOdifier) domain-containing protein</fullName>
    </submittedName>
</protein>
<reference evidence="6" key="1">
    <citation type="submission" date="2021-09" db="EMBL/GenBank/DDBJ databases">
        <title>A high-quality genome of the endoparasitic fungus Hirsutella rhossiliensis with a comparison of Hirsutella genomes reveals transposable elements contributing to genome size variation.</title>
        <authorList>
            <person name="Lin R."/>
            <person name="Jiao Y."/>
            <person name="Sun X."/>
            <person name="Ling J."/>
            <person name="Xie B."/>
            <person name="Cheng X."/>
        </authorList>
    </citation>
    <scope>NUCLEOTIDE SEQUENCE</scope>
    <source>
        <strain evidence="6">HR02</strain>
    </source>
</reference>
<evidence type="ECO:0000256" key="2">
    <source>
        <dbReference type="ARBA" id="ARBA00011353"/>
    </source>
</evidence>
<dbReference type="InterPro" id="IPR000637">
    <property type="entry name" value="HMGI/Y_DNA-bd_CS"/>
</dbReference>
<gene>
    <name evidence="6" type="ORF">HRG_10995</name>
</gene>
<dbReference type="RefSeq" id="XP_044715416.1">
    <property type="nucleotide sequence ID" value="XM_044869465.1"/>
</dbReference>
<name>A0A9P8MM88_9HYPO</name>
<dbReference type="InterPro" id="IPR023779">
    <property type="entry name" value="Chromodomain_CS"/>
</dbReference>
<evidence type="ECO:0000259" key="5">
    <source>
        <dbReference type="PROSITE" id="PS50013"/>
    </source>
</evidence>
<feature type="domain" description="Chromo" evidence="5">
    <location>
        <begin position="155"/>
        <end position="212"/>
    </location>
</feature>
<dbReference type="SMART" id="SM00298">
    <property type="entry name" value="CHROMO"/>
    <property type="match status" value="1"/>
</dbReference>
<comment type="subcellular location">
    <subcellularLocation>
        <location evidence="1">Nucleus</location>
    </subcellularLocation>
</comment>
<dbReference type="GO" id="GO:0006338">
    <property type="term" value="P:chromatin remodeling"/>
    <property type="evidence" value="ECO:0007669"/>
    <property type="project" value="UniProtKB-ARBA"/>
</dbReference>
<feature type="region of interest" description="Disordered" evidence="4">
    <location>
        <begin position="44"/>
        <end position="152"/>
    </location>
</feature>
<dbReference type="AlphaFoldDB" id="A0A9P8MM88"/>
<dbReference type="CDD" id="cd00024">
    <property type="entry name" value="CD_CSD"/>
    <property type="match status" value="1"/>
</dbReference>
<dbReference type="GeneID" id="68360123"/>
<proteinExistence type="predicted"/>
<dbReference type="PROSITE" id="PS00354">
    <property type="entry name" value="HMGI_Y"/>
    <property type="match status" value="1"/>
</dbReference>
<accession>A0A9P8MM88</accession>
<dbReference type="InterPro" id="IPR051219">
    <property type="entry name" value="Heterochromatin_chromo-domain"/>
</dbReference>
<dbReference type="GO" id="GO:0006355">
    <property type="term" value="P:regulation of DNA-templated transcription"/>
    <property type="evidence" value="ECO:0007669"/>
    <property type="project" value="InterPro"/>
</dbReference>
<comment type="subunit">
    <text evidence="2">Component of the NuA4 histone acetyltransferase complex.</text>
</comment>
<feature type="compositionally biased region" description="Polar residues" evidence="4">
    <location>
        <begin position="68"/>
        <end position="80"/>
    </location>
</feature>
<dbReference type="SUPFAM" id="SSF54160">
    <property type="entry name" value="Chromo domain-like"/>
    <property type="match status" value="1"/>
</dbReference>